<name>A0A4V2XXH9_9ACTN</name>
<feature type="domain" description="HTH tetR-type" evidence="2">
    <location>
        <begin position="7"/>
        <end position="52"/>
    </location>
</feature>
<dbReference type="Pfam" id="PF17933">
    <property type="entry name" value="TetR_C_25"/>
    <property type="match status" value="1"/>
</dbReference>
<dbReference type="GO" id="GO:0003700">
    <property type="term" value="F:DNA-binding transcription factor activity"/>
    <property type="evidence" value="ECO:0007669"/>
    <property type="project" value="TreeGrafter"/>
</dbReference>
<gene>
    <name evidence="4" type="ORF">E1212_06360</name>
</gene>
<dbReference type="GO" id="GO:0000976">
    <property type="term" value="F:transcription cis-regulatory region binding"/>
    <property type="evidence" value="ECO:0007669"/>
    <property type="project" value="TreeGrafter"/>
</dbReference>
<dbReference type="Gene3D" id="1.10.357.10">
    <property type="entry name" value="Tetracycline Repressor, domain 2"/>
    <property type="match status" value="1"/>
</dbReference>
<proteinExistence type="predicted"/>
<dbReference type="SUPFAM" id="SSF48498">
    <property type="entry name" value="Tetracyclin repressor-like, C-terminal domain"/>
    <property type="match status" value="1"/>
</dbReference>
<dbReference type="InterPro" id="IPR001647">
    <property type="entry name" value="HTH_TetR"/>
</dbReference>
<evidence type="ECO:0000313" key="4">
    <source>
        <dbReference type="EMBL" id="TDC53315.1"/>
    </source>
</evidence>
<keyword evidence="5" id="KW-1185">Reference proteome</keyword>
<dbReference type="Proteomes" id="UP000295621">
    <property type="component" value="Unassembled WGS sequence"/>
</dbReference>
<dbReference type="PANTHER" id="PTHR30055:SF146">
    <property type="entry name" value="HTH-TYPE TRANSCRIPTIONAL DUAL REGULATOR CECR"/>
    <property type="match status" value="1"/>
</dbReference>
<dbReference type="SUPFAM" id="SSF46689">
    <property type="entry name" value="Homeodomain-like"/>
    <property type="match status" value="1"/>
</dbReference>
<dbReference type="OrthoDB" id="3403733at2"/>
<dbReference type="InterPro" id="IPR009057">
    <property type="entry name" value="Homeodomain-like_sf"/>
</dbReference>
<dbReference type="PANTHER" id="PTHR30055">
    <property type="entry name" value="HTH-TYPE TRANSCRIPTIONAL REGULATOR RUTR"/>
    <property type="match status" value="1"/>
</dbReference>
<sequence>MATAERIRDAAIVRFGRDGFAIGLRTVAADAGVTAGLVVHHFGSKDALRRACDEHVLAVIRAEKTKAVTTGTAAMLFAQLAQIEHFAPMVRYLVRSLQSGGDLASALVEHLMADAQRYLAAGVEAGVIRPSRDPEARSRFLAYQNIGGMLLWASMHLDDHPDDFSAAFRRYSEEITPPALELFSQGLFVDRSMLDDYLMYVPDPPSADDAAPTAS</sequence>
<accession>A0A4V2XXH9</accession>
<keyword evidence="1" id="KW-0238">DNA-binding</keyword>
<dbReference type="AlphaFoldDB" id="A0A4V2XXH9"/>
<feature type="domain" description="TetR transcriptional regulator Rv1219c-like C-terminal" evidence="3">
    <location>
        <begin position="84"/>
        <end position="188"/>
    </location>
</feature>
<comment type="caution">
    <text evidence="4">The sequence shown here is derived from an EMBL/GenBank/DDBJ whole genome shotgun (WGS) entry which is preliminary data.</text>
</comment>
<evidence type="ECO:0000259" key="3">
    <source>
        <dbReference type="Pfam" id="PF17933"/>
    </source>
</evidence>
<dbReference type="InterPro" id="IPR041484">
    <property type="entry name" value="TetR_C_25"/>
</dbReference>
<reference evidence="4 5" key="1">
    <citation type="submission" date="2019-02" db="EMBL/GenBank/DDBJ databases">
        <title>Draft genome sequences of novel Actinobacteria.</title>
        <authorList>
            <person name="Sahin N."/>
            <person name="Ay H."/>
            <person name="Saygin H."/>
        </authorList>
    </citation>
    <scope>NUCLEOTIDE SEQUENCE [LARGE SCALE GENOMIC DNA]</scope>
    <source>
        <strain evidence="4 5">KC603</strain>
    </source>
</reference>
<dbReference type="Pfam" id="PF00440">
    <property type="entry name" value="TetR_N"/>
    <property type="match status" value="1"/>
</dbReference>
<organism evidence="4 5">
    <name type="scientific">Jiangella ureilytica</name>
    <dbReference type="NCBI Taxonomy" id="2530374"/>
    <lineage>
        <taxon>Bacteria</taxon>
        <taxon>Bacillati</taxon>
        <taxon>Actinomycetota</taxon>
        <taxon>Actinomycetes</taxon>
        <taxon>Jiangellales</taxon>
        <taxon>Jiangellaceae</taxon>
        <taxon>Jiangella</taxon>
    </lineage>
</organism>
<evidence type="ECO:0000259" key="2">
    <source>
        <dbReference type="Pfam" id="PF00440"/>
    </source>
</evidence>
<dbReference type="InterPro" id="IPR036271">
    <property type="entry name" value="Tet_transcr_reg_TetR-rel_C_sf"/>
</dbReference>
<evidence type="ECO:0000313" key="5">
    <source>
        <dbReference type="Proteomes" id="UP000295621"/>
    </source>
</evidence>
<protein>
    <submittedName>
        <fullName evidence="4">TetR/AcrR family transcriptional regulator</fullName>
    </submittedName>
</protein>
<evidence type="ECO:0000256" key="1">
    <source>
        <dbReference type="ARBA" id="ARBA00023125"/>
    </source>
</evidence>
<dbReference type="InterPro" id="IPR050109">
    <property type="entry name" value="HTH-type_TetR-like_transc_reg"/>
</dbReference>
<dbReference type="EMBL" id="SMKL01000010">
    <property type="protein sequence ID" value="TDC53315.1"/>
    <property type="molecule type" value="Genomic_DNA"/>
</dbReference>